<name>A0AAD9WJY1_9ROSI</name>
<evidence type="ECO:0000313" key="1">
    <source>
        <dbReference type="EMBL" id="KAK2633931.1"/>
    </source>
</evidence>
<reference evidence="1" key="1">
    <citation type="journal article" date="2023" name="Plant J.">
        <title>Genome sequences and population genomics provide insights into the demographic history, inbreeding, and mutation load of two 'living fossil' tree species of Dipteronia.</title>
        <authorList>
            <person name="Feng Y."/>
            <person name="Comes H.P."/>
            <person name="Chen J."/>
            <person name="Zhu S."/>
            <person name="Lu R."/>
            <person name="Zhang X."/>
            <person name="Li P."/>
            <person name="Qiu J."/>
            <person name="Olsen K.M."/>
            <person name="Qiu Y."/>
        </authorList>
    </citation>
    <scope>NUCLEOTIDE SEQUENCE</scope>
    <source>
        <strain evidence="1">KIB01</strain>
    </source>
</reference>
<sequence length="71" mass="8377">MRREGYAKEGCSVSWKIKDLLMPSQITKQSMEAAIEMNNRRWRWTVTVWNDGDGRRWSRLIEMDVNGCKGI</sequence>
<protein>
    <submittedName>
        <fullName evidence="1">Uncharacterized protein</fullName>
    </submittedName>
</protein>
<proteinExistence type="predicted"/>
<organism evidence="1 2">
    <name type="scientific">Dipteronia dyeriana</name>
    <dbReference type="NCBI Taxonomy" id="168575"/>
    <lineage>
        <taxon>Eukaryota</taxon>
        <taxon>Viridiplantae</taxon>
        <taxon>Streptophyta</taxon>
        <taxon>Embryophyta</taxon>
        <taxon>Tracheophyta</taxon>
        <taxon>Spermatophyta</taxon>
        <taxon>Magnoliopsida</taxon>
        <taxon>eudicotyledons</taxon>
        <taxon>Gunneridae</taxon>
        <taxon>Pentapetalae</taxon>
        <taxon>rosids</taxon>
        <taxon>malvids</taxon>
        <taxon>Sapindales</taxon>
        <taxon>Sapindaceae</taxon>
        <taxon>Hippocastanoideae</taxon>
        <taxon>Acereae</taxon>
        <taxon>Dipteronia</taxon>
    </lineage>
</organism>
<dbReference type="Proteomes" id="UP001280121">
    <property type="component" value="Unassembled WGS sequence"/>
</dbReference>
<dbReference type="EMBL" id="JANJYI010000009">
    <property type="protein sequence ID" value="KAK2633931.1"/>
    <property type="molecule type" value="Genomic_DNA"/>
</dbReference>
<gene>
    <name evidence="1" type="ORF">Ddye_028723</name>
</gene>
<dbReference type="AlphaFoldDB" id="A0AAD9WJY1"/>
<evidence type="ECO:0000313" key="2">
    <source>
        <dbReference type="Proteomes" id="UP001280121"/>
    </source>
</evidence>
<keyword evidence="2" id="KW-1185">Reference proteome</keyword>
<accession>A0AAD9WJY1</accession>
<comment type="caution">
    <text evidence="1">The sequence shown here is derived from an EMBL/GenBank/DDBJ whole genome shotgun (WGS) entry which is preliminary data.</text>
</comment>